<dbReference type="EMBL" id="JAGQDD010000030">
    <property type="protein sequence ID" value="MBQ0933484.1"/>
    <property type="molecule type" value="Genomic_DNA"/>
</dbReference>
<sequence length="422" mass="44496">MNLGELQAELRHFAAERDWQPFHTPKNLTTALMVEAAELAEIFQWQTPEESRTAHEDAAAKQRIGEEVADVLLYLLQVADHCQIDMSQAVRDKLARNAVKYPAKRVIPRVSPTRASVPGTHVLLDFENVQPSDAELRALVPDAGQVWVFHGPHQREVEKRFASFGTGATAVPISKSGKNALDFHLSFYMGYIASRNPESAMVVVANDKGYEPMLEHAKAMGFVVRRQPHGEVKPPAKKAAAKKVAAKKAPAKKVAAKKAATKKAVAKPVAAKKPVAKTPASSSAAKKASPPKVVPAKKAEAPTPAGARGVAAGPGKVLAVPAAVAPSGTGAVPASPSPKKSVSDADIKRITENLRKVGVNRPTKPAALRRLLKSLLAAETGDASIEVALDKLVAAGTVVINAESDVKYPLFESAAGAGAGAS</sequence>
<dbReference type="SUPFAM" id="SSF101386">
    <property type="entry name" value="all-alpha NTP pyrophosphatases"/>
    <property type="match status" value="1"/>
</dbReference>
<dbReference type="GO" id="GO:0047429">
    <property type="term" value="F:nucleoside triphosphate diphosphatase activity"/>
    <property type="evidence" value="ECO:0007669"/>
    <property type="project" value="InterPro"/>
</dbReference>
<proteinExistence type="predicted"/>
<dbReference type="Proteomes" id="UP000676246">
    <property type="component" value="Unassembled WGS sequence"/>
</dbReference>
<dbReference type="RefSeq" id="WP_210857149.1">
    <property type="nucleotide sequence ID" value="NZ_JAGQDD010000030.1"/>
</dbReference>
<evidence type="ECO:0000313" key="4">
    <source>
        <dbReference type="Proteomes" id="UP000676246"/>
    </source>
</evidence>
<comment type="caution">
    <text evidence="3">The sequence shown here is derived from an EMBL/GenBank/DDBJ whole genome shotgun (WGS) entry which is preliminary data.</text>
</comment>
<evidence type="ECO:0000259" key="2">
    <source>
        <dbReference type="Pfam" id="PF18475"/>
    </source>
</evidence>
<dbReference type="PANTHER" id="PTHR46523">
    <property type="entry name" value="DCTP PYROPHOSPHATASE 1"/>
    <property type="match status" value="1"/>
</dbReference>
<dbReference type="GO" id="GO:0009143">
    <property type="term" value="P:nucleoside triphosphate catabolic process"/>
    <property type="evidence" value="ECO:0007669"/>
    <property type="project" value="InterPro"/>
</dbReference>
<dbReference type="InterPro" id="IPR025984">
    <property type="entry name" value="DCTPP"/>
</dbReference>
<evidence type="ECO:0000313" key="3">
    <source>
        <dbReference type="EMBL" id="MBQ0933484.1"/>
    </source>
</evidence>
<evidence type="ECO:0000256" key="1">
    <source>
        <dbReference type="SAM" id="MobiDB-lite"/>
    </source>
</evidence>
<protein>
    <submittedName>
        <fullName evidence="3">Nucleotide pyrophosphohydrolase</fullName>
    </submittedName>
</protein>
<gene>
    <name evidence="3" type="ORF">KAK03_23665</name>
</gene>
<accession>A0A941BNM3</accession>
<dbReference type="InterPro" id="IPR041494">
    <property type="entry name" value="PIN7"/>
</dbReference>
<name>A0A941BNM3_9BURK</name>
<reference evidence="3 4" key="1">
    <citation type="submission" date="2021-04" db="EMBL/GenBank/DDBJ databases">
        <title>The genome sequence of Ideonella sp. 3Y2.</title>
        <authorList>
            <person name="Liu Y."/>
        </authorList>
    </citation>
    <scope>NUCLEOTIDE SEQUENCE [LARGE SCALE GENOMIC DNA]</scope>
    <source>
        <strain evidence="3 4">3Y2</strain>
    </source>
</reference>
<dbReference type="AlphaFoldDB" id="A0A941BNM3"/>
<dbReference type="PANTHER" id="PTHR46523:SF1">
    <property type="entry name" value="DCTP PYROPHOSPHATASE 1"/>
    <property type="match status" value="1"/>
</dbReference>
<dbReference type="CDD" id="cd11537">
    <property type="entry name" value="NTP-PPase_RS21-C6_like"/>
    <property type="match status" value="1"/>
</dbReference>
<feature type="domain" description="PIN-like" evidence="2">
    <location>
        <begin position="123"/>
        <end position="221"/>
    </location>
</feature>
<dbReference type="Pfam" id="PF18475">
    <property type="entry name" value="PIN7"/>
    <property type="match status" value="1"/>
</dbReference>
<organism evidence="3 4">
    <name type="scientific">Ideonella alba</name>
    <dbReference type="NCBI Taxonomy" id="2824118"/>
    <lineage>
        <taxon>Bacteria</taxon>
        <taxon>Pseudomonadati</taxon>
        <taxon>Pseudomonadota</taxon>
        <taxon>Betaproteobacteria</taxon>
        <taxon>Burkholderiales</taxon>
        <taxon>Sphaerotilaceae</taxon>
        <taxon>Ideonella</taxon>
    </lineage>
</organism>
<dbReference type="Pfam" id="PF12643">
    <property type="entry name" value="MazG-like"/>
    <property type="match status" value="1"/>
</dbReference>
<keyword evidence="4" id="KW-1185">Reference proteome</keyword>
<dbReference type="Gene3D" id="1.10.287.1080">
    <property type="entry name" value="MazG-like"/>
    <property type="match status" value="1"/>
</dbReference>
<feature type="region of interest" description="Disordered" evidence="1">
    <location>
        <begin position="267"/>
        <end position="310"/>
    </location>
</feature>
<dbReference type="InterPro" id="IPR052555">
    <property type="entry name" value="dCTP_Pyrophosphatase"/>
</dbReference>